<gene>
    <name evidence="5" type="ORF">Mettu_1773</name>
</gene>
<keyword evidence="4" id="KW-0012">Acyltransferase</keyword>
<dbReference type="InterPro" id="IPR011004">
    <property type="entry name" value="Trimer_LpxA-like_sf"/>
</dbReference>
<evidence type="ECO:0000256" key="2">
    <source>
        <dbReference type="ARBA" id="ARBA00022679"/>
    </source>
</evidence>
<keyword evidence="2 5" id="KW-0808">Transferase</keyword>
<dbReference type="SUPFAM" id="SSF51161">
    <property type="entry name" value="Trimeric LpxA-like enzymes"/>
    <property type="match status" value="1"/>
</dbReference>
<evidence type="ECO:0000256" key="1">
    <source>
        <dbReference type="ARBA" id="ARBA00007274"/>
    </source>
</evidence>
<comment type="similarity">
    <text evidence="1">Belongs to the transferase hexapeptide repeat family.</text>
</comment>
<dbReference type="InterPro" id="IPR051159">
    <property type="entry name" value="Hexapeptide_acetyltransf"/>
</dbReference>
<name>G3IVT2_METTV</name>
<accession>G3IVT2</accession>
<dbReference type="InterPro" id="IPR018357">
    <property type="entry name" value="Hexapep_transf_CS"/>
</dbReference>
<evidence type="ECO:0000256" key="3">
    <source>
        <dbReference type="ARBA" id="ARBA00022737"/>
    </source>
</evidence>
<dbReference type="eggNOG" id="COG0110">
    <property type="taxonomic scope" value="Bacteria"/>
</dbReference>
<sequence>MLRHLLNFLLLILPPSRCFWFRRLCLKLSHVEIGENVSVCGRGWIYGRGQLRIGRDTWLSPGVIFYTHMEVPILIGERCDIGPAVEFITGGHIIGTASRRAGTGTAKPIVINNGCWIGAGSRILGGVNIGPGAVVAAGSVVTRDVPADVLVGGVPAVFKKKLT</sequence>
<evidence type="ECO:0000256" key="4">
    <source>
        <dbReference type="ARBA" id="ARBA00023315"/>
    </source>
</evidence>
<protein>
    <submittedName>
        <fullName evidence="5">Acetyltransferase (Isoleucine patch superfamily)-like protein</fullName>
    </submittedName>
</protein>
<dbReference type="STRING" id="697282.Mettu_1773"/>
<keyword evidence="6" id="KW-1185">Reference proteome</keyword>
<dbReference type="Pfam" id="PF00132">
    <property type="entry name" value="Hexapep"/>
    <property type="match status" value="1"/>
</dbReference>
<keyword evidence="3" id="KW-0677">Repeat</keyword>
<reference evidence="5 6" key="1">
    <citation type="submission" date="2011-06" db="EMBL/GenBank/DDBJ databases">
        <title>Genomic sequence of Methylobacter tundripaludum SV96.</title>
        <authorList>
            <consortium name="US DOE Joint Genome Institute"/>
            <person name="Lucas S."/>
            <person name="Han J."/>
            <person name="Lapidus A."/>
            <person name="Cheng J.-F."/>
            <person name="Goodwin L."/>
            <person name="Pitluck S."/>
            <person name="Held B."/>
            <person name="Detter J.C."/>
            <person name="Han C."/>
            <person name="Tapia R."/>
            <person name="Land M."/>
            <person name="Hauser L."/>
            <person name="Kyrpides N."/>
            <person name="Ivanova N."/>
            <person name="Ovchinnikova G."/>
            <person name="Pagani I."/>
            <person name="Klotz M.G."/>
            <person name="Dispirito A.A."/>
            <person name="Murrell J.C."/>
            <person name="Dunfield P."/>
            <person name="Kalyuzhnaya M.G."/>
            <person name="Svenning M."/>
            <person name="Trotsenko Y.A."/>
            <person name="Stein L.Y."/>
            <person name="Woyke T."/>
        </authorList>
    </citation>
    <scope>NUCLEOTIDE SEQUENCE [LARGE SCALE GENOMIC DNA]</scope>
    <source>
        <strain evidence="6">ATCC BAA-1195 / DSM 17260 / SV96</strain>
    </source>
</reference>
<dbReference type="InterPro" id="IPR001451">
    <property type="entry name" value="Hexapep"/>
</dbReference>
<dbReference type="OrthoDB" id="9815592at2"/>
<organism evidence="5 6">
    <name type="scientific">Methylobacter tundripaludum (strain ATCC BAA-1195 / DSM 17260 / SV96)</name>
    <dbReference type="NCBI Taxonomy" id="697282"/>
    <lineage>
        <taxon>Bacteria</taxon>
        <taxon>Pseudomonadati</taxon>
        <taxon>Pseudomonadota</taxon>
        <taxon>Gammaproteobacteria</taxon>
        <taxon>Methylococcales</taxon>
        <taxon>Methylococcaceae</taxon>
        <taxon>Methylobacter</taxon>
    </lineage>
</organism>
<evidence type="ECO:0000313" key="6">
    <source>
        <dbReference type="Proteomes" id="UP000004664"/>
    </source>
</evidence>
<dbReference type="Gene3D" id="2.160.10.10">
    <property type="entry name" value="Hexapeptide repeat proteins"/>
    <property type="match status" value="1"/>
</dbReference>
<dbReference type="HOGENOM" id="CLU_051638_7_2_6"/>
<dbReference type="PANTHER" id="PTHR23416">
    <property type="entry name" value="SIALIC ACID SYNTHASE-RELATED"/>
    <property type="match status" value="1"/>
</dbReference>
<dbReference type="GO" id="GO:0008374">
    <property type="term" value="F:O-acyltransferase activity"/>
    <property type="evidence" value="ECO:0007669"/>
    <property type="project" value="TreeGrafter"/>
</dbReference>
<dbReference type="EMBL" id="JH109152">
    <property type="protein sequence ID" value="EGW22939.1"/>
    <property type="molecule type" value="Genomic_DNA"/>
</dbReference>
<proteinExistence type="inferred from homology"/>
<dbReference type="AlphaFoldDB" id="G3IVT2"/>
<dbReference type="Proteomes" id="UP000004664">
    <property type="component" value="Unassembled WGS sequence"/>
</dbReference>
<dbReference type="PROSITE" id="PS00101">
    <property type="entry name" value="HEXAPEP_TRANSFERASES"/>
    <property type="match status" value="1"/>
</dbReference>
<dbReference type="PANTHER" id="PTHR23416:SF23">
    <property type="entry name" value="ACETYLTRANSFERASE C18B11.09C-RELATED"/>
    <property type="match status" value="1"/>
</dbReference>
<evidence type="ECO:0000313" key="5">
    <source>
        <dbReference type="EMBL" id="EGW22939.1"/>
    </source>
</evidence>